<gene>
    <name evidence="1" type="ORF">EVAR_49920_1</name>
</gene>
<dbReference type="EMBL" id="BGZK01001048">
    <property type="protein sequence ID" value="GBP69668.1"/>
    <property type="molecule type" value="Genomic_DNA"/>
</dbReference>
<sequence>MSCLNQLACSFQIEYLLTNDGKHDKVNVENKVNGALLAIMNSKSVSKQDNFPLHNGVLIPTLVYGSESWVWRKKNESRIDMVEMRSLRNMCGVSLKDSCRNSDVGERCDL</sequence>
<dbReference type="STRING" id="151549.A0A4C1Y1C6"/>
<evidence type="ECO:0000313" key="2">
    <source>
        <dbReference type="Proteomes" id="UP000299102"/>
    </source>
</evidence>
<dbReference type="Proteomes" id="UP000299102">
    <property type="component" value="Unassembled WGS sequence"/>
</dbReference>
<name>A0A4C1Y1C6_EUMVA</name>
<keyword evidence="2" id="KW-1185">Reference proteome</keyword>
<comment type="caution">
    <text evidence="1">The sequence shown here is derived from an EMBL/GenBank/DDBJ whole genome shotgun (WGS) entry which is preliminary data.</text>
</comment>
<organism evidence="1 2">
    <name type="scientific">Eumeta variegata</name>
    <name type="common">Bagworm moth</name>
    <name type="synonym">Eumeta japonica</name>
    <dbReference type="NCBI Taxonomy" id="151549"/>
    <lineage>
        <taxon>Eukaryota</taxon>
        <taxon>Metazoa</taxon>
        <taxon>Ecdysozoa</taxon>
        <taxon>Arthropoda</taxon>
        <taxon>Hexapoda</taxon>
        <taxon>Insecta</taxon>
        <taxon>Pterygota</taxon>
        <taxon>Neoptera</taxon>
        <taxon>Endopterygota</taxon>
        <taxon>Lepidoptera</taxon>
        <taxon>Glossata</taxon>
        <taxon>Ditrysia</taxon>
        <taxon>Tineoidea</taxon>
        <taxon>Psychidae</taxon>
        <taxon>Oiketicinae</taxon>
        <taxon>Eumeta</taxon>
    </lineage>
</organism>
<protein>
    <submittedName>
        <fullName evidence="1">Uncharacterized protein</fullName>
    </submittedName>
</protein>
<accession>A0A4C1Y1C6</accession>
<evidence type="ECO:0000313" key="1">
    <source>
        <dbReference type="EMBL" id="GBP69668.1"/>
    </source>
</evidence>
<dbReference type="AlphaFoldDB" id="A0A4C1Y1C6"/>
<reference evidence="1 2" key="1">
    <citation type="journal article" date="2019" name="Commun. Biol.">
        <title>The bagworm genome reveals a unique fibroin gene that provides high tensile strength.</title>
        <authorList>
            <person name="Kono N."/>
            <person name="Nakamura H."/>
            <person name="Ohtoshi R."/>
            <person name="Tomita M."/>
            <person name="Numata K."/>
            <person name="Arakawa K."/>
        </authorList>
    </citation>
    <scope>NUCLEOTIDE SEQUENCE [LARGE SCALE GENOMIC DNA]</scope>
</reference>
<proteinExistence type="predicted"/>
<dbReference type="OrthoDB" id="424543at2759"/>